<dbReference type="PROSITE" id="PS00211">
    <property type="entry name" value="ABC_TRANSPORTER_1"/>
    <property type="match status" value="1"/>
</dbReference>
<dbReference type="InterPro" id="IPR017871">
    <property type="entry name" value="ABC_transporter-like_CS"/>
</dbReference>
<evidence type="ECO:0000259" key="10">
    <source>
        <dbReference type="PROSITE" id="PS50893"/>
    </source>
</evidence>
<evidence type="ECO:0000313" key="12">
    <source>
        <dbReference type="EMBL" id="PRW21021.1"/>
    </source>
</evidence>
<comment type="subcellular location">
    <subcellularLocation>
        <location evidence="1">Mitochondrion membrane</location>
        <topology evidence="1">Multi-pass membrane protein</topology>
    </subcellularLocation>
</comment>
<evidence type="ECO:0000256" key="3">
    <source>
        <dbReference type="ARBA" id="ARBA00022692"/>
    </source>
</evidence>
<dbReference type="Proteomes" id="UP000239899">
    <property type="component" value="Unassembled WGS sequence"/>
</dbReference>
<dbReference type="Pfam" id="PF00664">
    <property type="entry name" value="ABC_membrane"/>
    <property type="match status" value="1"/>
</dbReference>
<evidence type="ECO:0000256" key="7">
    <source>
        <dbReference type="ARBA" id="ARBA00023136"/>
    </source>
</evidence>
<sequence length="796" mass="85349">MGDIEVLRELARYVLPKGGSSEWRGRVGAAMALLLGSKLLNVQVPFLFKYTIDSLTADPTGLTPATVAGVLALTPPALIVGYGVARAGASFCNEARNAVTQGAIRGVANKVFTHLHGMDLAFHLSRQTGAVSRLIDRGTRGINFILSSMVFNVVPTAFEVALVAGILAYKCGPAFAGLTAGTIVAYTAFTFSITQWRTRFRREMNRAESQASSRAVDSLINYETVKYFGNEAHEERRYDECLSKYERAAIETQQSLSALNWGQNAIFSAALSAAMLLGLQGVAAGQLTVGDLVMVNGLLFQLSMPLNFLGTVYRETKQSLVDMAAMFALLREQSKIVDAPDAQPLPPCGPQGYDIELQDVHFGYRPDQPILQGVSFRVPAGSSCALVGTSGSGKSTILRLLFRFYDPESGSVRVGGQDVGSTQLASLRGGMGQVPQDLVLFNDTIYYNIQYGRLDATREEVEDAARQAAIHDQILQFPDGYDTLVGERGLKLSGGEKQRVALARAFLKSPRVLLCDEATSALDSRTEKEVLGALFSLARGRTCVLVAHRLSTAAQCDQIVVLEQGQVVEAGSHGELLAAGGKYAELASRLADKRVRNTAFSGLSSELFECVLRTRAAAAFTATRGAEGSVEELGYVNPDFLSGVMDGSLAQFLEPGISRDEGYKLHFGAGSCRCTRTVRPRHAGILMQVAVAFKGSFAPAASAGAVDIEELRFQTPEGALIAEYSLGASMDDANKCTQDYRIGEGTELGQLAGQAPSDVVHAAQQQPLRTAAGRWSAGILLPSIFAAVTRMYPEEE</sequence>
<evidence type="ECO:0000256" key="5">
    <source>
        <dbReference type="ARBA" id="ARBA00022840"/>
    </source>
</evidence>
<dbReference type="SUPFAM" id="SSF90123">
    <property type="entry name" value="ABC transporter transmembrane region"/>
    <property type="match status" value="1"/>
</dbReference>
<dbReference type="FunFam" id="3.40.50.300:FF:000287">
    <property type="entry name" value="Multidrug ABC transporter ATP-binding protein"/>
    <property type="match status" value="1"/>
</dbReference>
<dbReference type="SMART" id="SM00382">
    <property type="entry name" value="AAA"/>
    <property type="match status" value="1"/>
</dbReference>
<dbReference type="AlphaFoldDB" id="A0A2P6TEF4"/>
<dbReference type="GO" id="GO:0005524">
    <property type="term" value="F:ATP binding"/>
    <property type="evidence" value="ECO:0007669"/>
    <property type="project" value="UniProtKB-KW"/>
</dbReference>
<keyword evidence="6 9" id="KW-1133">Transmembrane helix</keyword>
<organism evidence="12 13">
    <name type="scientific">Chlorella sorokiniana</name>
    <name type="common">Freshwater green alga</name>
    <dbReference type="NCBI Taxonomy" id="3076"/>
    <lineage>
        <taxon>Eukaryota</taxon>
        <taxon>Viridiplantae</taxon>
        <taxon>Chlorophyta</taxon>
        <taxon>core chlorophytes</taxon>
        <taxon>Trebouxiophyceae</taxon>
        <taxon>Chlorellales</taxon>
        <taxon>Chlorellaceae</taxon>
        <taxon>Chlorella clade</taxon>
        <taxon>Chlorella</taxon>
    </lineage>
</organism>
<accession>A0A2P6TEF4</accession>
<dbReference type="InterPro" id="IPR011527">
    <property type="entry name" value="ABC1_TM_dom"/>
</dbReference>
<proteinExistence type="inferred from homology"/>
<comment type="similarity">
    <text evidence="8">Belongs to the ABC transporter superfamily. ABCB family. Heavy Metal importer (TC 3.A.1.210) subfamily.</text>
</comment>
<evidence type="ECO:0000256" key="9">
    <source>
        <dbReference type="SAM" id="Phobius"/>
    </source>
</evidence>
<dbReference type="InterPro" id="IPR027417">
    <property type="entry name" value="P-loop_NTPase"/>
</dbReference>
<dbReference type="GO" id="GO:0005743">
    <property type="term" value="C:mitochondrial inner membrane"/>
    <property type="evidence" value="ECO:0007669"/>
    <property type="project" value="TreeGrafter"/>
</dbReference>
<dbReference type="STRING" id="3076.A0A2P6TEF4"/>
<comment type="caution">
    <text evidence="12">The sequence shown here is derived from an EMBL/GenBank/DDBJ whole genome shotgun (WGS) entry which is preliminary data.</text>
</comment>
<evidence type="ECO:0000259" key="11">
    <source>
        <dbReference type="PROSITE" id="PS50929"/>
    </source>
</evidence>
<reference evidence="12 13" key="1">
    <citation type="journal article" date="2018" name="Plant J.">
        <title>Genome sequences of Chlorella sorokiniana UTEX 1602 and Micractinium conductrix SAG 241.80: implications to maltose excretion by a green alga.</title>
        <authorList>
            <person name="Arriola M.B."/>
            <person name="Velmurugan N."/>
            <person name="Zhang Y."/>
            <person name="Plunkett M.H."/>
            <person name="Hondzo H."/>
            <person name="Barney B.M."/>
        </authorList>
    </citation>
    <scope>NUCLEOTIDE SEQUENCE [LARGE SCALE GENOMIC DNA]</scope>
    <source>
        <strain evidence="13">UTEX 1602</strain>
    </source>
</reference>
<dbReference type="Gene3D" id="3.40.50.300">
    <property type="entry name" value="P-loop containing nucleotide triphosphate hydrolases"/>
    <property type="match status" value="1"/>
</dbReference>
<feature type="transmembrane region" description="Helical" evidence="9">
    <location>
        <begin position="175"/>
        <end position="196"/>
    </location>
</feature>
<keyword evidence="2" id="KW-0813">Transport</keyword>
<keyword evidence="7 9" id="KW-0472">Membrane</keyword>
<dbReference type="GO" id="GO:0016887">
    <property type="term" value="F:ATP hydrolysis activity"/>
    <property type="evidence" value="ECO:0007669"/>
    <property type="project" value="InterPro"/>
</dbReference>
<evidence type="ECO:0000313" key="13">
    <source>
        <dbReference type="Proteomes" id="UP000239899"/>
    </source>
</evidence>
<evidence type="ECO:0000256" key="1">
    <source>
        <dbReference type="ARBA" id="ARBA00004225"/>
    </source>
</evidence>
<dbReference type="PROSITE" id="PS50893">
    <property type="entry name" value="ABC_TRANSPORTER_2"/>
    <property type="match status" value="1"/>
</dbReference>
<feature type="domain" description="ABC transmembrane type-1" evidence="11">
    <location>
        <begin position="29"/>
        <end position="318"/>
    </location>
</feature>
<evidence type="ECO:0000256" key="4">
    <source>
        <dbReference type="ARBA" id="ARBA00022741"/>
    </source>
</evidence>
<dbReference type="Gene3D" id="1.20.1560.10">
    <property type="entry name" value="ABC transporter type 1, transmembrane domain"/>
    <property type="match status" value="1"/>
</dbReference>
<keyword evidence="4" id="KW-0547">Nucleotide-binding</keyword>
<evidence type="ECO:0000256" key="6">
    <source>
        <dbReference type="ARBA" id="ARBA00022989"/>
    </source>
</evidence>
<dbReference type="Pfam" id="PF00005">
    <property type="entry name" value="ABC_tran"/>
    <property type="match status" value="1"/>
</dbReference>
<feature type="domain" description="ABC transporter" evidence="10">
    <location>
        <begin position="355"/>
        <end position="589"/>
    </location>
</feature>
<dbReference type="PANTHER" id="PTHR24221:SF402">
    <property type="entry name" value="IRON-SULFUR CLUSTERS TRANSPORTER ABCB7, MITOCHONDRIAL"/>
    <property type="match status" value="1"/>
</dbReference>
<protein>
    <submittedName>
        <fullName evidence="12">ABC transporter B family member mitochondrial</fullName>
    </submittedName>
</protein>
<keyword evidence="5" id="KW-0067">ATP-binding</keyword>
<dbReference type="OrthoDB" id="6500128at2759"/>
<dbReference type="InterPro" id="IPR003593">
    <property type="entry name" value="AAA+_ATPase"/>
</dbReference>
<dbReference type="GO" id="GO:0006879">
    <property type="term" value="P:intracellular iron ion homeostasis"/>
    <property type="evidence" value="ECO:0007669"/>
    <property type="project" value="TreeGrafter"/>
</dbReference>
<dbReference type="PANTHER" id="PTHR24221">
    <property type="entry name" value="ATP-BINDING CASSETTE SUB-FAMILY B"/>
    <property type="match status" value="1"/>
</dbReference>
<dbReference type="InterPro" id="IPR039421">
    <property type="entry name" value="Type_1_exporter"/>
</dbReference>
<evidence type="ECO:0000256" key="2">
    <source>
        <dbReference type="ARBA" id="ARBA00022448"/>
    </source>
</evidence>
<dbReference type="SUPFAM" id="SSF52540">
    <property type="entry name" value="P-loop containing nucleoside triphosphate hydrolases"/>
    <property type="match status" value="1"/>
</dbReference>
<dbReference type="GO" id="GO:0140359">
    <property type="term" value="F:ABC-type transporter activity"/>
    <property type="evidence" value="ECO:0007669"/>
    <property type="project" value="InterPro"/>
</dbReference>
<evidence type="ECO:0000256" key="8">
    <source>
        <dbReference type="ARBA" id="ARBA00024363"/>
    </source>
</evidence>
<dbReference type="InterPro" id="IPR003439">
    <property type="entry name" value="ABC_transporter-like_ATP-bd"/>
</dbReference>
<dbReference type="EMBL" id="LHPG02000020">
    <property type="protein sequence ID" value="PRW21021.1"/>
    <property type="molecule type" value="Genomic_DNA"/>
</dbReference>
<keyword evidence="13" id="KW-1185">Reference proteome</keyword>
<dbReference type="CDD" id="cd18582">
    <property type="entry name" value="ABC_6TM_ATM1_ABCB7"/>
    <property type="match status" value="1"/>
</dbReference>
<keyword evidence="3 9" id="KW-0812">Transmembrane</keyword>
<feature type="transmembrane region" description="Helical" evidence="9">
    <location>
        <begin position="265"/>
        <end position="287"/>
    </location>
</feature>
<feature type="transmembrane region" description="Helical" evidence="9">
    <location>
        <begin position="142"/>
        <end position="169"/>
    </location>
</feature>
<gene>
    <name evidence="12" type="ORF">C2E21_8458</name>
</gene>
<name>A0A2P6TEF4_CHLSO</name>
<dbReference type="PROSITE" id="PS50929">
    <property type="entry name" value="ABC_TM1F"/>
    <property type="match status" value="1"/>
</dbReference>
<dbReference type="InterPro" id="IPR036640">
    <property type="entry name" value="ABC1_TM_sf"/>
</dbReference>